<dbReference type="AlphaFoldDB" id="A0ABD5WR37"/>
<dbReference type="InterPro" id="IPR029035">
    <property type="entry name" value="DHS-like_NAD/FAD-binding_dom"/>
</dbReference>
<accession>A0ABD5WR37</accession>
<reference evidence="1 2" key="1">
    <citation type="journal article" date="2019" name="Int. J. Syst. Evol. Microbiol.">
        <title>The Global Catalogue of Microorganisms (GCM) 10K type strain sequencing project: providing services to taxonomists for standard genome sequencing and annotation.</title>
        <authorList>
            <consortium name="The Broad Institute Genomics Platform"/>
            <consortium name="The Broad Institute Genome Sequencing Center for Infectious Disease"/>
            <person name="Wu L."/>
            <person name="Ma J."/>
        </authorList>
    </citation>
    <scope>NUCLEOTIDE SEQUENCE [LARGE SCALE GENOMIC DNA]</scope>
    <source>
        <strain evidence="1 2">DT72</strain>
    </source>
</reference>
<dbReference type="Gene3D" id="3.40.50.1220">
    <property type="entry name" value="TPP-binding domain"/>
    <property type="match status" value="1"/>
</dbReference>
<sequence>MAEGDIREASVTQLIRAVDECENYSFLVGAGSSRPAPAEIPTGGELIEMWKTECYDHENPDEDFETWVGTKEKKMDGDNEYGFWFEQRHPTRGERRERIQELVENATPTFGHVLLASLMDEGYVPHVLTPNFDDLLFDAFYLYLEDKPQVIDHRAVAPEFRLTHSESAIVKLHGDYLYDNLQKHRFRNGVESIRRRDEGRAPTDRRRVRANRCGL</sequence>
<name>A0ABD5WR37_9EURY</name>
<dbReference type="RefSeq" id="WP_382210174.1">
    <property type="nucleotide sequence ID" value="NZ_JBHSZH010000005.1"/>
</dbReference>
<dbReference type="SUPFAM" id="SSF52467">
    <property type="entry name" value="DHS-like NAD/FAD-binding domain"/>
    <property type="match status" value="1"/>
</dbReference>
<dbReference type="Proteomes" id="UP001596407">
    <property type="component" value="Unassembled WGS sequence"/>
</dbReference>
<evidence type="ECO:0008006" key="3">
    <source>
        <dbReference type="Google" id="ProtNLM"/>
    </source>
</evidence>
<dbReference type="EMBL" id="JBHSZH010000005">
    <property type="protein sequence ID" value="MFC7081835.1"/>
    <property type="molecule type" value="Genomic_DNA"/>
</dbReference>
<evidence type="ECO:0000313" key="1">
    <source>
        <dbReference type="EMBL" id="MFC7081835.1"/>
    </source>
</evidence>
<proteinExistence type="predicted"/>
<keyword evidence="2" id="KW-1185">Reference proteome</keyword>
<comment type="caution">
    <text evidence="1">The sequence shown here is derived from an EMBL/GenBank/DDBJ whole genome shotgun (WGS) entry which is preliminary data.</text>
</comment>
<protein>
    <recommendedName>
        <fullName evidence="3">SIR2-like domain-containing protein</fullName>
    </recommendedName>
</protein>
<organism evidence="1 2">
    <name type="scientific">Halorussus caseinilyticus</name>
    <dbReference type="NCBI Taxonomy" id="3034025"/>
    <lineage>
        <taxon>Archaea</taxon>
        <taxon>Methanobacteriati</taxon>
        <taxon>Methanobacteriota</taxon>
        <taxon>Stenosarchaea group</taxon>
        <taxon>Halobacteria</taxon>
        <taxon>Halobacteriales</taxon>
        <taxon>Haladaptataceae</taxon>
        <taxon>Halorussus</taxon>
    </lineage>
</organism>
<evidence type="ECO:0000313" key="2">
    <source>
        <dbReference type="Proteomes" id="UP001596407"/>
    </source>
</evidence>
<gene>
    <name evidence="1" type="ORF">ACFQJ6_18790</name>
</gene>